<protein>
    <submittedName>
        <fullName evidence="2">Transglutaminase family protein</fullName>
    </submittedName>
</protein>
<keyword evidence="3" id="KW-1185">Reference proteome</keyword>
<sequence>MSRQLSIDVLLDYQFDAATDLLLQIEAAPLPEQRILDARIDITADDAGTRIAALDAIGERIWLHRQGRLQVTYRARVEIERASLDIAPLAVTAHRLLPGETIPYLMPSRYCPSDQFQSFTLRKFGEITTGAGVLAIRDWIAENVDYVPGVSDSGTDATDTFVRRQGICRDYAHLMVTLARAAGLPARFVSVYAAGVKPQDFHAVAQVWLAGSWHIVDATGMARCDETAIIGVGRDAADVPFLTAFGFARFNDQRVSVTVA</sequence>
<dbReference type="AlphaFoldDB" id="A0A7Y0BPG1"/>
<dbReference type="SMART" id="SM00460">
    <property type="entry name" value="TGc"/>
    <property type="match status" value="1"/>
</dbReference>
<dbReference type="PANTHER" id="PTHR33490:SF12">
    <property type="entry name" value="BLL5557 PROTEIN"/>
    <property type="match status" value="1"/>
</dbReference>
<gene>
    <name evidence="2" type="ORF">HHL27_10690</name>
</gene>
<organism evidence="2 3">
    <name type="scientific">Novosphingobium olei</name>
    <dbReference type="NCBI Taxonomy" id="2728851"/>
    <lineage>
        <taxon>Bacteria</taxon>
        <taxon>Pseudomonadati</taxon>
        <taxon>Pseudomonadota</taxon>
        <taxon>Alphaproteobacteria</taxon>
        <taxon>Sphingomonadales</taxon>
        <taxon>Sphingomonadaceae</taxon>
        <taxon>Novosphingobium</taxon>
    </lineage>
</organism>
<proteinExistence type="predicted"/>
<evidence type="ECO:0000313" key="2">
    <source>
        <dbReference type="EMBL" id="NML94129.1"/>
    </source>
</evidence>
<name>A0A7Y0BPG1_9SPHN</name>
<feature type="domain" description="Transglutaminase-like" evidence="1">
    <location>
        <begin position="160"/>
        <end position="220"/>
    </location>
</feature>
<dbReference type="EMBL" id="JABBGM010000004">
    <property type="protein sequence ID" value="NML94129.1"/>
    <property type="molecule type" value="Genomic_DNA"/>
</dbReference>
<dbReference type="Proteomes" id="UP000583556">
    <property type="component" value="Unassembled WGS sequence"/>
</dbReference>
<evidence type="ECO:0000313" key="3">
    <source>
        <dbReference type="Proteomes" id="UP000583556"/>
    </source>
</evidence>
<dbReference type="Pfam" id="PF01841">
    <property type="entry name" value="Transglut_core"/>
    <property type="match status" value="1"/>
</dbReference>
<dbReference type="Gene3D" id="3.10.620.30">
    <property type="match status" value="1"/>
</dbReference>
<dbReference type="InterPro" id="IPR038765">
    <property type="entry name" value="Papain-like_cys_pep_sf"/>
</dbReference>
<evidence type="ECO:0000259" key="1">
    <source>
        <dbReference type="SMART" id="SM00460"/>
    </source>
</evidence>
<dbReference type="RefSeq" id="WP_169493402.1">
    <property type="nucleotide sequence ID" value="NZ_JABBGM010000004.1"/>
</dbReference>
<dbReference type="SUPFAM" id="SSF54001">
    <property type="entry name" value="Cysteine proteinases"/>
    <property type="match status" value="1"/>
</dbReference>
<dbReference type="PANTHER" id="PTHR33490">
    <property type="entry name" value="BLR5614 PROTEIN-RELATED"/>
    <property type="match status" value="1"/>
</dbReference>
<dbReference type="Gene3D" id="2.60.40.2250">
    <property type="match status" value="1"/>
</dbReference>
<comment type="caution">
    <text evidence="2">The sequence shown here is derived from an EMBL/GenBank/DDBJ whole genome shotgun (WGS) entry which is preliminary data.</text>
</comment>
<dbReference type="InterPro" id="IPR002931">
    <property type="entry name" value="Transglutaminase-like"/>
</dbReference>
<accession>A0A7Y0BPG1</accession>
<reference evidence="2 3" key="1">
    <citation type="submission" date="2020-04" db="EMBL/GenBank/DDBJ databases">
        <title>Novosphingobium sp. TW-4 isolated from soil.</title>
        <authorList>
            <person name="Dahal R.H."/>
            <person name="Chaudhary D.K."/>
        </authorList>
    </citation>
    <scope>NUCLEOTIDE SEQUENCE [LARGE SCALE GENOMIC DNA]</scope>
    <source>
        <strain evidence="2 3">TW-4</strain>
    </source>
</reference>